<reference evidence="2" key="1">
    <citation type="submission" date="2020-12" db="EMBL/GenBank/DDBJ databases">
        <title>Bacterial taxonomy.</title>
        <authorList>
            <person name="Pan X."/>
        </authorList>
    </citation>
    <scope>NUCLEOTIDE SEQUENCE</scope>
    <source>
        <strain evidence="2">B2012</strain>
    </source>
</reference>
<gene>
    <name evidence="2" type="ORF">JCR33_08465</name>
</gene>
<proteinExistence type="predicted"/>
<feature type="compositionally biased region" description="Pro residues" evidence="1">
    <location>
        <begin position="204"/>
        <end position="213"/>
    </location>
</feature>
<dbReference type="RefSeq" id="WP_211110162.1">
    <property type="nucleotide sequence ID" value="NZ_JAEKJA010000006.1"/>
</dbReference>
<accession>A0A934IFJ0</accession>
<feature type="region of interest" description="Disordered" evidence="1">
    <location>
        <begin position="192"/>
        <end position="213"/>
    </location>
</feature>
<dbReference type="EMBL" id="JAEKJA010000006">
    <property type="protein sequence ID" value="MBJ3775714.1"/>
    <property type="molecule type" value="Genomic_DNA"/>
</dbReference>
<dbReference type="Gene3D" id="3.30.1360.120">
    <property type="entry name" value="Probable tRNA modification gtpase trme, domain 1"/>
    <property type="match status" value="1"/>
</dbReference>
<dbReference type="InterPro" id="IPR027266">
    <property type="entry name" value="TrmE/GcvT-like"/>
</dbReference>
<dbReference type="SUPFAM" id="SSF103025">
    <property type="entry name" value="Folate-binding domain"/>
    <property type="match status" value="1"/>
</dbReference>
<evidence type="ECO:0000313" key="3">
    <source>
        <dbReference type="Proteomes" id="UP000609531"/>
    </source>
</evidence>
<dbReference type="Gene3D" id="3.30.70.1520">
    <property type="entry name" value="Heterotetrameric sarcosine oxidase"/>
    <property type="match status" value="1"/>
</dbReference>
<dbReference type="AlphaFoldDB" id="A0A934IFJ0"/>
<protein>
    <submittedName>
        <fullName evidence="2">Uncharacterized protein</fullName>
    </submittedName>
</protein>
<comment type="caution">
    <text evidence="2">The sequence shown here is derived from an EMBL/GenBank/DDBJ whole genome shotgun (WGS) entry which is preliminary data.</text>
</comment>
<name>A0A934IFJ0_9HYPH</name>
<dbReference type="Proteomes" id="UP000609531">
    <property type="component" value="Unassembled WGS sequence"/>
</dbReference>
<evidence type="ECO:0000313" key="2">
    <source>
        <dbReference type="EMBL" id="MBJ3775714.1"/>
    </source>
</evidence>
<keyword evidence="3" id="KW-1185">Reference proteome</keyword>
<organism evidence="2 3">
    <name type="scientific">Acuticoccus mangrovi</name>
    <dbReference type="NCBI Taxonomy" id="2796142"/>
    <lineage>
        <taxon>Bacteria</taxon>
        <taxon>Pseudomonadati</taxon>
        <taxon>Pseudomonadota</taxon>
        <taxon>Alphaproteobacteria</taxon>
        <taxon>Hyphomicrobiales</taxon>
        <taxon>Amorphaceae</taxon>
        <taxon>Acuticoccus</taxon>
    </lineage>
</organism>
<evidence type="ECO:0000256" key="1">
    <source>
        <dbReference type="SAM" id="MobiDB-lite"/>
    </source>
</evidence>
<sequence>MIVPLVSTSPLGGLDLAARDGSIALREAGPFAYLLLRMRQGDKAATAQALGVDLPDPGAGSLARPTRGPARGGDLGLLRCGVDDLLIRTGPARASAVVAEIASALAATPHLLVDLSDALVTMVLSGAAMETALGRVTELDLRMLVPGRVVEATLSGAPARLWCSAPARLEIVAASSDARHIGMALAAAGRPLGLPEGPSEPDIPWHPPGSGPR</sequence>